<keyword evidence="9" id="KW-1185">Reference proteome</keyword>
<keyword evidence="3" id="KW-0238">DNA-binding</keyword>
<dbReference type="PANTHER" id="PTHR45914:SF2">
    <property type="entry name" value="TRANSCRIPTION FACTOR BHLH140-LIKE PROTEIN"/>
    <property type="match status" value="1"/>
</dbReference>
<dbReference type="InterPro" id="IPR036638">
    <property type="entry name" value="HLH_DNA-bd_sf"/>
</dbReference>
<comment type="subcellular location">
    <subcellularLocation>
        <location evidence="1">Nucleus</location>
    </subcellularLocation>
</comment>
<feature type="compositionally biased region" description="Low complexity" evidence="6">
    <location>
        <begin position="26"/>
        <end position="36"/>
    </location>
</feature>
<evidence type="ECO:0000256" key="2">
    <source>
        <dbReference type="ARBA" id="ARBA00023015"/>
    </source>
</evidence>
<evidence type="ECO:0000256" key="3">
    <source>
        <dbReference type="ARBA" id="ARBA00023125"/>
    </source>
</evidence>
<feature type="domain" description="BHLH" evidence="7">
    <location>
        <begin position="47"/>
        <end position="96"/>
    </location>
</feature>
<evidence type="ECO:0000256" key="5">
    <source>
        <dbReference type="ARBA" id="ARBA00023242"/>
    </source>
</evidence>
<dbReference type="PROSITE" id="PS50888">
    <property type="entry name" value="BHLH"/>
    <property type="match status" value="1"/>
</dbReference>
<keyword evidence="4" id="KW-0804">Transcription</keyword>
<keyword evidence="5" id="KW-0539">Nucleus</keyword>
<evidence type="ECO:0000256" key="4">
    <source>
        <dbReference type="ARBA" id="ARBA00023163"/>
    </source>
</evidence>
<evidence type="ECO:0000256" key="1">
    <source>
        <dbReference type="ARBA" id="ARBA00004123"/>
    </source>
</evidence>
<protein>
    <recommendedName>
        <fullName evidence="7">BHLH domain-containing protein</fullName>
    </recommendedName>
</protein>
<evidence type="ECO:0000313" key="9">
    <source>
        <dbReference type="Proteomes" id="UP001341840"/>
    </source>
</evidence>
<dbReference type="Pfam" id="PF00010">
    <property type="entry name" value="HLH"/>
    <property type="match status" value="1"/>
</dbReference>
<evidence type="ECO:0000259" key="7">
    <source>
        <dbReference type="PROSITE" id="PS50888"/>
    </source>
</evidence>
<reference evidence="8 9" key="1">
    <citation type="journal article" date="2023" name="Plants (Basel)">
        <title>Bridging the Gap: Combining Genomics and Transcriptomics Approaches to Understand Stylosanthes scabra, an Orphan Legume from the Brazilian Caatinga.</title>
        <authorList>
            <person name="Ferreira-Neto J.R.C."/>
            <person name="da Silva M.D."/>
            <person name="Binneck E."/>
            <person name="de Melo N.F."/>
            <person name="da Silva R.H."/>
            <person name="de Melo A.L.T.M."/>
            <person name="Pandolfi V."/>
            <person name="Bustamante F.O."/>
            <person name="Brasileiro-Vidal A.C."/>
            <person name="Benko-Iseppon A.M."/>
        </authorList>
    </citation>
    <scope>NUCLEOTIDE SEQUENCE [LARGE SCALE GENOMIC DNA]</scope>
    <source>
        <tissue evidence="8">Leaves</tissue>
    </source>
</reference>
<name>A0ABU6SE77_9FABA</name>
<proteinExistence type="predicted"/>
<dbReference type="PANTHER" id="PTHR45914">
    <property type="entry name" value="TRANSCRIPTION FACTOR HEC3-RELATED"/>
    <property type="match status" value="1"/>
</dbReference>
<dbReference type="InterPro" id="IPR045843">
    <property type="entry name" value="IND-like"/>
</dbReference>
<dbReference type="InterPro" id="IPR011598">
    <property type="entry name" value="bHLH_dom"/>
</dbReference>
<comment type="caution">
    <text evidence="8">The sequence shown here is derived from an EMBL/GenBank/DDBJ whole genome shotgun (WGS) entry which is preliminary data.</text>
</comment>
<dbReference type="SUPFAM" id="SSF47459">
    <property type="entry name" value="HLH, helix-loop-helix DNA-binding domain"/>
    <property type="match status" value="1"/>
</dbReference>
<keyword evidence="2" id="KW-0805">Transcription regulation</keyword>
<dbReference type="SMART" id="SM00353">
    <property type="entry name" value="HLH"/>
    <property type="match status" value="1"/>
</dbReference>
<dbReference type="Proteomes" id="UP001341840">
    <property type="component" value="Unassembled WGS sequence"/>
</dbReference>
<dbReference type="EMBL" id="JASCZI010060609">
    <property type="protein sequence ID" value="MED6134561.1"/>
    <property type="molecule type" value="Genomic_DNA"/>
</dbReference>
<evidence type="ECO:0000256" key="6">
    <source>
        <dbReference type="SAM" id="MobiDB-lite"/>
    </source>
</evidence>
<organism evidence="8 9">
    <name type="scientific">Stylosanthes scabra</name>
    <dbReference type="NCBI Taxonomy" id="79078"/>
    <lineage>
        <taxon>Eukaryota</taxon>
        <taxon>Viridiplantae</taxon>
        <taxon>Streptophyta</taxon>
        <taxon>Embryophyta</taxon>
        <taxon>Tracheophyta</taxon>
        <taxon>Spermatophyta</taxon>
        <taxon>Magnoliopsida</taxon>
        <taxon>eudicotyledons</taxon>
        <taxon>Gunneridae</taxon>
        <taxon>Pentapetalae</taxon>
        <taxon>rosids</taxon>
        <taxon>fabids</taxon>
        <taxon>Fabales</taxon>
        <taxon>Fabaceae</taxon>
        <taxon>Papilionoideae</taxon>
        <taxon>50 kb inversion clade</taxon>
        <taxon>dalbergioids sensu lato</taxon>
        <taxon>Dalbergieae</taxon>
        <taxon>Pterocarpus clade</taxon>
        <taxon>Stylosanthes</taxon>
    </lineage>
</organism>
<accession>A0ABU6SE77</accession>
<feature type="region of interest" description="Disordered" evidence="6">
    <location>
        <begin position="14"/>
        <end position="57"/>
    </location>
</feature>
<sequence>MDCNTITCASIEEQGSSINKRKKKGSNGSMNNNNNNTKKKNKGVMKLSTDPQSVAARERRHRISDRFKILQSMVPGGSKMDTVSMLEEAIHYVKFLKAQIWLHQTLMMNYDHDNVDNNNNNDQCCYYYCYPASGQEIVPLPLHHHQQQQNNASSSSLSVFETLPELPLSQCCIIQGDNEVGTTTTIDGAAALKHWPPPY</sequence>
<dbReference type="Gene3D" id="4.10.280.10">
    <property type="entry name" value="Helix-loop-helix DNA-binding domain"/>
    <property type="match status" value="1"/>
</dbReference>
<dbReference type="CDD" id="cd11454">
    <property type="entry name" value="bHLH_AtIND_like"/>
    <property type="match status" value="1"/>
</dbReference>
<gene>
    <name evidence="8" type="ORF">PIB30_038021</name>
</gene>
<evidence type="ECO:0000313" key="8">
    <source>
        <dbReference type="EMBL" id="MED6134561.1"/>
    </source>
</evidence>